<dbReference type="InterPro" id="IPR005247">
    <property type="entry name" value="YbhB_YbcL/LppC-like"/>
</dbReference>
<reference evidence="2 3" key="1">
    <citation type="journal article" date="2017" name="ISME J.">
        <title>An acid-tolerant ammonia-oxidizing ?-proteobacterium from soil.</title>
        <authorList>
            <person name="Hayatsu M."/>
            <person name="Tago K."/>
            <person name="Uchiyama I."/>
            <person name="Toyoda A."/>
            <person name="Wang Y."/>
            <person name="Shimomura Y."/>
            <person name="Okubo T."/>
            <person name="Kurisu F."/>
            <person name="Hirono Y."/>
            <person name="Nonaka K."/>
            <person name="Akiyama H."/>
            <person name="Itoh T."/>
            <person name="Takami H."/>
        </authorList>
    </citation>
    <scope>NUCLEOTIDE SEQUENCE [LARGE SCALE GENOMIC DNA]</scope>
    <source>
        <strain evidence="2 3">TAO100</strain>
    </source>
</reference>
<organism evidence="2 3">
    <name type="scientific">Candidatus Nitrosoglobus terrae</name>
    <dbReference type="NCBI Taxonomy" id="1630141"/>
    <lineage>
        <taxon>Bacteria</taxon>
        <taxon>Pseudomonadati</taxon>
        <taxon>Pseudomonadota</taxon>
        <taxon>Gammaproteobacteria</taxon>
        <taxon>Chromatiales</taxon>
        <taxon>Chromatiaceae</taxon>
        <taxon>Candidatus Nitrosoglobus</taxon>
    </lineage>
</organism>
<evidence type="ECO:0000313" key="3">
    <source>
        <dbReference type="Proteomes" id="UP000243679"/>
    </source>
</evidence>
<dbReference type="EMBL" id="AP014836">
    <property type="protein sequence ID" value="BAW80335.1"/>
    <property type="molecule type" value="Genomic_DNA"/>
</dbReference>
<dbReference type="SUPFAM" id="SSF49777">
    <property type="entry name" value="PEBP-like"/>
    <property type="match status" value="1"/>
</dbReference>
<dbReference type="InterPro" id="IPR008914">
    <property type="entry name" value="PEBP"/>
</dbReference>
<dbReference type="PANTHER" id="PTHR30289">
    <property type="entry name" value="UNCHARACTERIZED PROTEIN YBCL-RELATED"/>
    <property type="match status" value="1"/>
</dbReference>
<dbReference type="RefSeq" id="WP_408607622.1">
    <property type="nucleotide sequence ID" value="NZ_AP014836.1"/>
</dbReference>
<dbReference type="Proteomes" id="UP000243679">
    <property type="component" value="Chromosome"/>
</dbReference>
<dbReference type="InterPro" id="IPR036610">
    <property type="entry name" value="PEBP-like_sf"/>
</dbReference>
<keyword evidence="3" id="KW-1185">Reference proteome</keyword>
<dbReference type="KEGG" id="ntt:TAO_0965"/>
<dbReference type="AlphaFoldDB" id="A0A1Q2SMG0"/>
<protein>
    <submittedName>
        <fullName evidence="2">PEBP family protein</fullName>
    </submittedName>
</protein>
<dbReference type="Pfam" id="PF01161">
    <property type="entry name" value="PBP"/>
    <property type="match status" value="1"/>
</dbReference>
<evidence type="ECO:0000313" key="2">
    <source>
        <dbReference type="EMBL" id="BAW80335.1"/>
    </source>
</evidence>
<dbReference type="NCBIfam" id="TIGR00481">
    <property type="entry name" value="YbhB/YbcL family Raf kinase inhibitor-like protein"/>
    <property type="match status" value="1"/>
</dbReference>
<gene>
    <name evidence="2" type="ORF">TAO_0965</name>
</gene>
<keyword evidence="1" id="KW-0472">Membrane</keyword>
<evidence type="ECO:0000256" key="1">
    <source>
        <dbReference type="SAM" id="Phobius"/>
    </source>
</evidence>
<dbReference type="PANTHER" id="PTHR30289:SF1">
    <property type="entry name" value="PEBP (PHOSPHATIDYLETHANOLAMINE-BINDING PROTEIN) FAMILY PROTEIN"/>
    <property type="match status" value="1"/>
</dbReference>
<proteinExistence type="predicted"/>
<dbReference type="Gene3D" id="3.90.280.10">
    <property type="entry name" value="PEBP-like"/>
    <property type="match status" value="1"/>
</dbReference>
<feature type="transmembrane region" description="Helical" evidence="1">
    <location>
        <begin position="6"/>
        <end position="31"/>
    </location>
</feature>
<accession>A0A1Q2SMG0</accession>
<sequence>MKKSNFYLFMLPANFVSIGFHLSVLLILLIISSIMTIARGDAPMELVLTSPAFNHQGEIPVGYTCDGEDISPELSWSYIPTGTKSLALIMEDPDAPDPAAPKMTWIHWMLYNIPLSATGLRRDINPVYLPIGTREGLNSWGRTGYGGPCPPIGRHRYFYKLYALDIVLPDLNMPTKNALEEAMTSHILAQSVLMGTYQR</sequence>
<keyword evidence="1" id="KW-0812">Transmembrane</keyword>
<dbReference type="CDD" id="cd00865">
    <property type="entry name" value="PEBP_bact_arch"/>
    <property type="match status" value="1"/>
</dbReference>
<keyword evidence="1" id="KW-1133">Transmembrane helix</keyword>
<name>A0A1Q2SMG0_9GAMM</name>